<sequence length="300" mass="33136">MRKSGAGPNGRKKASQPDDKKEVRELIRERAQTDWSVRGANPEFMKRIEPFIDFTLDRYFQVETSGWERLPSGPCLLAGVHSGTWLTMDAWSFVLSWWRQFGTDRILHGTAHDALMAFPGVGPFFRNVGVIPASREPVTAALAAGNSVIVWPGGEVDAMRSWRRRNEVVLGGRRGFVKQAIASGVPIVPVATIGGANTVFVLSEGRWLAKLLQLKKRVRSENAPIVAGLPFGIWVELLPSHIPLPAKIVNEILEPIPVSTDPKAIEDCAYIDEIYGKVERAIQTGVNRLAAGRGKWVRGR</sequence>
<protein>
    <recommendedName>
        <fullName evidence="2">Phospholipid/glycerol acyltransferase domain-containing protein</fullName>
    </recommendedName>
</protein>
<dbReference type="GO" id="GO:0016020">
    <property type="term" value="C:membrane"/>
    <property type="evidence" value="ECO:0007669"/>
    <property type="project" value="TreeGrafter"/>
</dbReference>
<dbReference type="PATRIC" id="fig|1172194.4.peg.3488"/>
<feature type="domain" description="Phospholipid/glycerol acyltransferase" evidence="2">
    <location>
        <begin position="75"/>
        <end position="195"/>
    </location>
</feature>
<dbReference type="SUPFAM" id="SSF69593">
    <property type="entry name" value="Glycerol-3-phosphate (1)-acyltransferase"/>
    <property type="match status" value="1"/>
</dbReference>
<evidence type="ECO:0000313" key="4">
    <source>
        <dbReference type="Proteomes" id="UP000003704"/>
    </source>
</evidence>
<accession>I8T391</accession>
<dbReference type="Proteomes" id="UP000003704">
    <property type="component" value="Unassembled WGS sequence"/>
</dbReference>
<dbReference type="InterPro" id="IPR002123">
    <property type="entry name" value="Plipid/glycerol_acylTrfase"/>
</dbReference>
<organism evidence="3 4">
    <name type="scientific">Hydrocarboniphaga effusa AP103</name>
    <dbReference type="NCBI Taxonomy" id="1172194"/>
    <lineage>
        <taxon>Bacteria</taxon>
        <taxon>Pseudomonadati</taxon>
        <taxon>Pseudomonadota</taxon>
        <taxon>Gammaproteobacteria</taxon>
        <taxon>Nevskiales</taxon>
        <taxon>Nevskiaceae</taxon>
        <taxon>Hydrocarboniphaga</taxon>
    </lineage>
</organism>
<evidence type="ECO:0000256" key="1">
    <source>
        <dbReference type="SAM" id="MobiDB-lite"/>
    </source>
</evidence>
<proteinExistence type="predicted"/>
<dbReference type="STRING" id="1172194.WQQ_35950"/>
<reference evidence="3 4" key="1">
    <citation type="journal article" date="2012" name="J. Bacteriol.">
        <title>Genome Sequence of n-Alkane-Degrading Hydrocarboniphaga effusa Strain AP103T (ATCC BAA-332T).</title>
        <authorList>
            <person name="Chang H.K."/>
            <person name="Zylstra G.J."/>
            <person name="Chae J.C."/>
        </authorList>
    </citation>
    <scope>NUCLEOTIDE SEQUENCE [LARGE SCALE GENOMIC DNA]</scope>
    <source>
        <strain evidence="3 4">AP103</strain>
    </source>
</reference>
<dbReference type="GO" id="GO:0016746">
    <property type="term" value="F:acyltransferase activity"/>
    <property type="evidence" value="ECO:0007669"/>
    <property type="project" value="InterPro"/>
</dbReference>
<dbReference type="PANTHER" id="PTHR22753:SF14">
    <property type="entry name" value="MONOACYLGLYCEROL_DIACYLGLYCEROL O-ACYLTRANSFERASE"/>
    <property type="match status" value="1"/>
</dbReference>
<dbReference type="OrthoDB" id="7056876at2"/>
<dbReference type="AlphaFoldDB" id="I8T391"/>
<evidence type="ECO:0000313" key="3">
    <source>
        <dbReference type="EMBL" id="EIT68400.1"/>
    </source>
</evidence>
<dbReference type="Pfam" id="PF01553">
    <property type="entry name" value="Acyltransferase"/>
    <property type="match status" value="1"/>
</dbReference>
<dbReference type="InterPro" id="IPR016676">
    <property type="entry name" value="P_lipid/glycerol_AcTrfase_prd"/>
</dbReference>
<dbReference type="PANTHER" id="PTHR22753">
    <property type="entry name" value="TRANSMEMBRANE PROTEIN 68"/>
    <property type="match status" value="1"/>
</dbReference>
<dbReference type="SMART" id="SM00563">
    <property type="entry name" value="PlsC"/>
    <property type="match status" value="1"/>
</dbReference>
<feature type="region of interest" description="Disordered" evidence="1">
    <location>
        <begin position="1"/>
        <end position="23"/>
    </location>
</feature>
<dbReference type="CDD" id="cd07987">
    <property type="entry name" value="LPLAT_MGAT-like"/>
    <property type="match status" value="1"/>
</dbReference>
<dbReference type="PIRSF" id="PIRSF016753">
    <property type="entry name" value="P_lipid/glycerol_ac_tran_prd"/>
    <property type="match status" value="1"/>
</dbReference>
<evidence type="ECO:0000259" key="2">
    <source>
        <dbReference type="SMART" id="SM00563"/>
    </source>
</evidence>
<keyword evidence="4" id="KW-1185">Reference proteome</keyword>
<comment type="caution">
    <text evidence="3">The sequence shown here is derived from an EMBL/GenBank/DDBJ whole genome shotgun (WGS) entry which is preliminary data.</text>
</comment>
<gene>
    <name evidence="3" type="ORF">WQQ_35950</name>
</gene>
<name>I8T391_9GAMM</name>
<dbReference type="EMBL" id="AKGD01000003">
    <property type="protein sequence ID" value="EIT68400.1"/>
    <property type="molecule type" value="Genomic_DNA"/>
</dbReference>